<feature type="region of interest" description="Disordered" evidence="2">
    <location>
        <begin position="157"/>
        <end position="247"/>
    </location>
</feature>
<evidence type="ECO:0000313" key="4">
    <source>
        <dbReference type="EMBL" id="TWF49720.1"/>
    </source>
</evidence>
<keyword evidence="5" id="KW-1185">Reference proteome</keyword>
<feature type="compositionally biased region" description="Polar residues" evidence="2">
    <location>
        <begin position="165"/>
        <end position="183"/>
    </location>
</feature>
<comment type="caution">
    <text evidence="4">The sequence shown here is derived from an EMBL/GenBank/DDBJ whole genome shotgun (WGS) entry which is preliminary data.</text>
</comment>
<gene>
    <name evidence="4" type="ORF">FHW37_10786</name>
</gene>
<feature type="signal peptide" evidence="3">
    <location>
        <begin position="1"/>
        <end position="20"/>
    </location>
</feature>
<dbReference type="RefSeq" id="WP_145640958.1">
    <property type="nucleotide sequence ID" value="NZ_VIWP01000007.1"/>
</dbReference>
<reference evidence="4 5" key="1">
    <citation type="submission" date="2019-06" db="EMBL/GenBank/DDBJ databases">
        <title>Sorghum-associated microbial communities from plants grown in Nebraska, USA.</title>
        <authorList>
            <person name="Schachtman D."/>
        </authorList>
    </citation>
    <scope>NUCLEOTIDE SEQUENCE [LARGE SCALE GENOMIC DNA]</scope>
    <source>
        <strain evidence="4 5">1225</strain>
    </source>
</reference>
<sequence length="247" mass="26947">MRYRGLLIIGLTLLPAMASAGDVELCADLFGKLNNAPIIIGNRGQMREYVQALAQKNIEIRKMRVDMRNAGCGGGSIVVLGSANNSQCEGMRQELQSLESARESIAAERNNARQLTYSSEERTAILAAIRANACLPSDYQEQKKADEMERLRIRGLALPKEDEQQPVSPSNRQKSGITTQDDPQSGVIHLRTLPAGPSQETAANPPLDPRERPYDPGQKVRTVGPVFLPDESIDLAHPKAPGAQPQQ</sequence>
<accession>A0A561QH72</accession>
<dbReference type="EMBL" id="VIWP01000007">
    <property type="protein sequence ID" value="TWF49720.1"/>
    <property type="molecule type" value="Genomic_DNA"/>
</dbReference>
<protein>
    <submittedName>
        <fullName evidence="4">Uncharacterized protein</fullName>
    </submittedName>
</protein>
<evidence type="ECO:0000313" key="5">
    <source>
        <dbReference type="Proteomes" id="UP000320653"/>
    </source>
</evidence>
<evidence type="ECO:0000256" key="1">
    <source>
        <dbReference type="SAM" id="Coils"/>
    </source>
</evidence>
<keyword evidence="3" id="KW-0732">Signal</keyword>
<keyword evidence="1" id="KW-0175">Coiled coil</keyword>
<feature type="coiled-coil region" evidence="1">
    <location>
        <begin position="88"/>
        <end position="115"/>
    </location>
</feature>
<organism evidence="4 5">
    <name type="scientific">Neorhizobium alkalisoli</name>
    <dbReference type="NCBI Taxonomy" id="528178"/>
    <lineage>
        <taxon>Bacteria</taxon>
        <taxon>Pseudomonadati</taxon>
        <taxon>Pseudomonadota</taxon>
        <taxon>Alphaproteobacteria</taxon>
        <taxon>Hyphomicrobiales</taxon>
        <taxon>Rhizobiaceae</taxon>
        <taxon>Rhizobium/Agrobacterium group</taxon>
        <taxon>Neorhizobium</taxon>
    </lineage>
</organism>
<dbReference type="Proteomes" id="UP000320653">
    <property type="component" value="Unassembled WGS sequence"/>
</dbReference>
<evidence type="ECO:0000256" key="3">
    <source>
        <dbReference type="SAM" id="SignalP"/>
    </source>
</evidence>
<dbReference type="OrthoDB" id="7850882at2"/>
<feature type="chain" id="PRO_5021881136" evidence="3">
    <location>
        <begin position="21"/>
        <end position="247"/>
    </location>
</feature>
<proteinExistence type="predicted"/>
<name>A0A561QH72_9HYPH</name>
<dbReference type="AlphaFoldDB" id="A0A561QH72"/>
<evidence type="ECO:0000256" key="2">
    <source>
        <dbReference type="SAM" id="MobiDB-lite"/>
    </source>
</evidence>